<accession>A0ABD6CD46</accession>
<dbReference type="SMART" id="SM00450">
    <property type="entry name" value="RHOD"/>
    <property type="match status" value="1"/>
</dbReference>
<dbReference type="SUPFAM" id="SSF56281">
    <property type="entry name" value="Metallo-hydrolase/oxidoreductase"/>
    <property type="match status" value="1"/>
</dbReference>
<dbReference type="SMART" id="SM00849">
    <property type="entry name" value="Lactamase_B"/>
    <property type="match status" value="1"/>
</dbReference>
<dbReference type="InterPro" id="IPR036873">
    <property type="entry name" value="Rhodanese-like_dom_sf"/>
</dbReference>
<dbReference type="Pfam" id="PF00581">
    <property type="entry name" value="Rhodanese"/>
    <property type="match status" value="1"/>
</dbReference>
<feature type="compositionally biased region" description="Basic and acidic residues" evidence="2">
    <location>
        <begin position="331"/>
        <end position="342"/>
    </location>
</feature>
<dbReference type="Proteomes" id="UP001597119">
    <property type="component" value="Unassembled WGS sequence"/>
</dbReference>
<gene>
    <name evidence="4" type="ORF">ACFR9U_14815</name>
</gene>
<dbReference type="Pfam" id="PF00753">
    <property type="entry name" value="Lactamase_B"/>
    <property type="match status" value="1"/>
</dbReference>
<evidence type="ECO:0000256" key="1">
    <source>
        <dbReference type="ARBA" id="ARBA00022723"/>
    </source>
</evidence>
<evidence type="ECO:0000259" key="3">
    <source>
        <dbReference type="PROSITE" id="PS50206"/>
    </source>
</evidence>
<dbReference type="PROSITE" id="PS50206">
    <property type="entry name" value="RHODANESE_3"/>
    <property type="match status" value="1"/>
</dbReference>
<name>A0ABD6CD46_9EURY</name>
<dbReference type="InterPro" id="IPR001763">
    <property type="entry name" value="Rhodanese-like_dom"/>
</dbReference>
<dbReference type="InterPro" id="IPR044528">
    <property type="entry name" value="POD-like_MBL-fold"/>
</dbReference>
<dbReference type="PANTHER" id="PTHR43084">
    <property type="entry name" value="PERSULFIDE DIOXYGENASE ETHE1"/>
    <property type="match status" value="1"/>
</dbReference>
<reference evidence="4 5" key="1">
    <citation type="journal article" date="2019" name="Int. J. Syst. Evol. Microbiol.">
        <title>The Global Catalogue of Microorganisms (GCM) 10K type strain sequencing project: providing services to taxonomists for standard genome sequencing and annotation.</title>
        <authorList>
            <consortium name="The Broad Institute Genomics Platform"/>
            <consortium name="The Broad Institute Genome Sequencing Center for Infectious Disease"/>
            <person name="Wu L."/>
            <person name="Ma J."/>
        </authorList>
    </citation>
    <scope>NUCLEOTIDE SEQUENCE [LARGE SCALE GENOMIC DNA]</scope>
    <source>
        <strain evidence="4 5">CGMCC 1.12125</strain>
    </source>
</reference>
<dbReference type="SUPFAM" id="SSF52821">
    <property type="entry name" value="Rhodanese/Cell cycle control phosphatase"/>
    <property type="match status" value="1"/>
</dbReference>
<organism evidence="4 5">
    <name type="scientific">Halorientalis brevis</name>
    <dbReference type="NCBI Taxonomy" id="1126241"/>
    <lineage>
        <taxon>Archaea</taxon>
        <taxon>Methanobacteriati</taxon>
        <taxon>Methanobacteriota</taxon>
        <taxon>Stenosarchaea group</taxon>
        <taxon>Halobacteria</taxon>
        <taxon>Halobacteriales</taxon>
        <taxon>Haloarculaceae</taxon>
        <taxon>Halorientalis</taxon>
    </lineage>
</organism>
<dbReference type="InterPro" id="IPR036866">
    <property type="entry name" value="RibonucZ/Hydroxyglut_hydro"/>
</dbReference>
<dbReference type="RefSeq" id="WP_247381547.1">
    <property type="nucleotide sequence ID" value="NZ_JALLGV010000011.1"/>
</dbReference>
<dbReference type="Gene3D" id="3.60.15.10">
    <property type="entry name" value="Ribonuclease Z/Hydroxyacylglutathione hydrolase-like"/>
    <property type="match status" value="1"/>
</dbReference>
<dbReference type="EMBL" id="JBHUDJ010000009">
    <property type="protein sequence ID" value="MFD1588251.1"/>
    <property type="molecule type" value="Genomic_DNA"/>
</dbReference>
<evidence type="ECO:0000256" key="2">
    <source>
        <dbReference type="SAM" id="MobiDB-lite"/>
    </source>
</evidence>
<comment type="caution">
    <text evidence="4">The sequence shown here is derived from an EMBL/GenBank/DDBJ whole genome shotgun (WGS) entry which is preliminary data.</text>
</comment>
<dbReference type="GO" id="GO:0046872">
    <property type="term" value="F:metal ion binding"/>
    <property type="evidence" value="ECO:0007669"/>
    <property type="project" value="UniProtKB-KW"/>
</dbReference>
<dbReference type="Gene3D" id="3.40.250.10">
    <property type="entry name" value="Rhodanese-like domain"/>
    <property type="match status" value="1"/>
</dbReference>
<feature type="domain" description="Rhodanese" evidence="3">
    <location>
        <begin position="16"/>
        <end position="111"/>
    </location>
</feature>
<sequence length="369" mass="39934">MSEISPETLSNRLQDDGDDLLVVDIRHEAEYDDWHVPDSINVDLYDELKDDPDTAQDALGDLPEEQEIVTVCGAGAVAETATELLDEMDYDAATLADGLNGWSRVHRHATVQADLDGTLVQVARPGKGCLSHVLVSDGEAAIFDPSHYLEEYEAILADDADLVGVFDTHAHADHVSGAVDLAEKHDVPYYLHPKDALALDATPVEDGQTVTVGELDVEVIHTPGHSEGSVSFDVDGAALITGDTLFHESVGRVELGVEAGIEDSNVEQNAATLYETLQRLLDRSDDVVVLPAHHPGSPEPPEAATLGEVRDLNEDLERDREEFVQELAADIPDHPPNFERVKRTNVGQESVPTDELAELELGPNNCAAE</sequence>
<feature type="region of interest" description="Disordered" evidence="2">
    <location>
        <begin position="328"/>
        <end position="369"/>
    </location>
</feature>
<dbReference type="AlphaFoldDB" id="A0ABD6CD46"/>
<evidence type="ECO:0000313" key="5">
    <source>
        <dbReference type="Proteomes" id="UP001597119"/>
    </source>
</evidence>
<dbReference type="CDD" id="cd07724">
    <property type="entry name" value="POD-like_MBL-fold"/>
    <property type="match status" value="1"/>
</dbReference>
<evidence type="ECO:0000313" key="4">
    <source>
        <dbReference type="EMBL" id="MFD1588251.1"/>
    </source>
</evidence>
<dbReference type="InterPro" id="IPR001279">
    <property type="entry name" value="Metallo-B-lactamas"/>
</dbReference>
<keyword evidence="1" id="KW-0479">Metal-binding</keyword>
<keyword evidence="5" id="KW-1185">Reference proteome</keyword>
<dbReference type="PANTHER" id="PTHR43084:SF1">
    <property type="entry name" value="PERSULFIDE DIOXYGENASE ETHE1, MITOCHONDRIAL"/>
    <property type="match status" value="1"/>
</dbReference>
<protein>
    <submittedName>
        <fullName evidence="4">MBL fold metallo-hydrolase</fullName>
    </submittedName>
</protein>
<proteinExistence type="predicted"/>
<dbReference type="InterPro" id="IPR051682">
    <property type="entry name" value="Mito_Persulfide_Diox"/>
</dbReference>